<dbReference type="Gene3D" id="3.30.565.10">
    <property type="entry name" value="Histidine kinase-like ATPase, C-terminal domain"/>
    <property type="match status" value="1"/>
</dbReference>
<evidence type="ECO:0000259" key="13">
    <source>
        <dbReference type="PROSITE" id="PS50885"/>
    </source>
</evidence>
<dbReference type="Gene3D" id="1.10.287.130">
    <property type="match status" value="1"/>
</dbReference>
<dbReference type="SUPFAM" id="SSF47384">
    <property type="entry name" value="Homodimeric domain of signal transducing histidine kinase"/>
    <property type="match status" value="1"/>
</dbReference>
<dbReference type="SMART" id="SM00387">
    <property type="entry name" value="HATPase_c"/>
    <property type="match status" value="1"/>
</dbReference>
<dbReference type="PANTHER" id="PTHR45436:SF5">
    <property type="entry name" value="SENSOR HISTIDINE KINASE TRCS"/>
    <property type="match status" value="1"/>
</dbReference>
<feature type="transmembrane region" description="Helical" evidence="11">
    <location>
        <begin position="24"/>
        <end position="44"/>
    </location>
</feature>
<dbReference type="PRINTS" id="PR00344">
    <property type="entry name" value="BCTRLSENSOR"/>
</dbReference>
<evidence type="ECO:0000256" key="6">
    <source>
        <dbReference type="ARBA" id="ARBA00022692"/>
    </source>
</evidence>
<dbReference type="EMBL" id="JACOPQ010000009">
    <property type="protein sequence ID" value="MBC5737740.1"/>
    <property type="molecule type" value="Genomic_DNA"/>
</dbReference>
<dbReference type="SUPFAM" id="SSF55874">
    <property type="entry name" value="ATPase domain of HSP90 chaperone/DNA topoisomerase II/histidine kinase"/>
    <property type="match status" value="1"/>
</dbReference>
<organism evidence="14 15">
    <name type="scientific">Lawsonibacter faecis</name>
    <dbReference type="NCBI Taxonomy" id="2763052"/>
    <lineage>
        <taxon>Bacteria</taxon>
        <taxon>Bacillati</taxon>
        <taxon>Bacillota</taxon>
        <taxon>Clostridia</taxon>
        <taxon>Eubacteriales</taxon>
        <taxon>Oscillospiraceae</taxon>
        <taxon>Lawsonibacter</taxon>
    </lineage>
</organism>
<keyword evidence="5" id="KW-0808">Transferase</keyword>
<name>A0A8J6JMZ1_9FIRM</name>
<dbReference type="SMART" id="SM00304">
    <property type="entry name" value="HAMP"/>
    <property type="match status" value="1"/>
</dbReference>
<evidence type="ECO:0000256" key="10">
    <source>
        <dbReference type="ARBA" id="ARBA00023136"/>
    </source>
</evidence>
<dbReference type="CDD" id="cd06225">
    <property type="entry name" value="HAMP"/>
    <property type="match status" value="1"/>
</dbReference>
<sequence length="490" mass="54324">MEKKPRAAKPRKVHLWSSLQTKFALTYIVVIAAVLVLLNTYPLLVSRDLVIKSKQTALQSQASVVASNLAGLENLGLDNRDKVDQIIGDLPDMGLGRIVITDAAGLILYDNGEVGDNVSRYALFGEVTQALRGEGYDVFRCEYRDGAFRSRAAAPVVYRNVIIGAVYFYEYDNEQGGLLVGIQNNLRNISIVICVAALLLSLVFSGVLTSRLATLLRAIRIVREGEYSHRVQLGGHDELALLADEFDQLTGRLQTTEEVRRRFVSDASHELKTPLASIRLLTDSILQNEQMDAETAKEFVADIGEEAERLTRITEKLLTLTRMDTAPPVETEPVDVKYVVEKVEHMLSPLAQAVDVRLRCRLEEGCLVRATQDDLYQIAFNLMENAIKYNLPQGEVLVTLEGTGETVFLRVEDTGVGIPEEDLPKIFDRFYRVDKARSRAAGGTGLGLSIVRDTARQHGGTVTARHREGTQGTCFEVTFPRCRAKGVCRV</sequence>
<dbReference type="Pfam" id="PF02518">
    <property type="entry name" value="HATPase_c"/>
    <property type="match status" value="1"/>
</dbReference>
<dbReference type="InterPro" id="IPR003660">
    <property type="entry name" value="HAMP_dom"/>
</dbReference>
<dbReference type="AlphaFoldDB" id="A0A8J6JMZ1"/>
<dbReference type="Pfam" id="PF00512">
    <property type="entry name" value="HisKA"/>
    <property type="match status" value="1"/>
</dbReference>
<dbReference type="Gene3D" id="6.10.340.10">
    <property type="match status" value="1"/>
</dbReference>
<evidence type="ECO:0000256" key="5">
    <source>
        <dbReference type="ARBA" id="ARBA00022679"/>
    </source>
</evidence>
<dbReference type="GO" id="GO:0000155">
    <property type="term" value="F:phosphorelay sensor kinase activity"/>
    <property type="evidence" value="ECO:0007669"/>
    <property type="project" value="InterPro"/>
</dbReference>
<dbReference type="InterPro" id="IPR004358">
    <property type="entry name" value="Sig_transdc_His_kin-like_C"/>
</dbReference>
<dbReference type="SMART" id="SM00388">
    <property type="entry name" value="HisKA"/>
    <property type="match status" value="1"/>
</dbReference>
<keyword evidence="9" id="KW-0902">Two-component regulatory system</keyword>
<dbReference type="Proteomes" id="UP000607645">
    <property type="component" value="Unassembled WGS sequence"/>
</dbReference>
<proteinExistence type="predicted"/>
<dbReference type="CDD" id="cd00075">
    <property type="entry name" value="HATPase"/>
    <property type="match status" value="1"/>
</dbReference>
<evidence type="ECO:0000256" key="8">
    <source>
        <dbReference type="ARBA" id="ARBA00022989"/>
    </source>
</evidence>
<evidence type="ECO:0000256" key="4">
    <source>
        <dbReference type="ARBA" id="ARBA00022553"/>
    </source>
</evidence>
<evidence type="ECO:0000313" key="14">
    <source>
        <dbReference type="EMBL" id="MBC5737740.1"/>
    </source>
</evidence>
<gene>
    <name evidence="14" type="ORF">H8S62_12060</name>
</gene>
<dbReference type="InterPro" id="IPR003661">
    <property type="entry name" value="HisK_dim/P_dom"/>
</dbReference>
<accession>A0A8J6JMZ1</accession>
<dbReference type="CDD" id="cd00082">
    <property type="entry name" value="HisKA"/>
    <property type="match status" value="1"/>
</dbReference>
<evidence type="ECO:0000313" key="15">
    <source>
        <dbReference type="Proteomes" id="UP000607645"/>
    </source>
</evidence>
<feature type="transmembrane region" description="Helical" evidence="11">
    <location>
        <begin position="189"/>
        <end position="213"/>
    </location>
</feature>
<evidence type="ECO:0000256" key="9">
    <source>
        <dbReference type="ARBA" id="ARBA00023012"/>
    </source>
</evidence>
<dbReference type="PANTHER" id="PTHR45436">
    <property type="entry name" value="SENSOR HISTIDINE KINASE YKOH"/>
    <property type="match status" value="1"/>
</dbReference>
<dbReference type="FunFam" id="3.30.565.10:FF:000006">
    <property type="entry name" value="Sensor histidine kinase WalK"/>
    <property type="match status" value="1"/>
</dbReference>
<dbReference type="FunFam" id="1.10.287.130:FF:000001">
    <property type="entry name" value="Two-component sensor histidine kinase"/>
    <property type="match status" value="1"/>
</dbReference>
<evidence type="ECO:0000256" key="2">
    <source>
        <dbReference type="ARBA" id="ARBA00004370"/>
    </source>
</evidence>
<feature type="domain" description="Histidine kinase" evidence="12">
    <location>
        <begin position="266"/>
        <end position="483"/>
    </location>
</feature>
<dbReference type="RefSeq" id="WP_186919537.1">
    <property type="nucleotide sequence ID" value="NZ_JACOPQ010000009.1"/>
</dbReference>
<comment type="caution">
    <text evidence="14">The sequence shown here is derived from an EMBL/GenBank/DDBJ whole genome shotgun (WGS) entry which is preliminary data.</text>
</comment>
<keyword evidence="15" id="KW-1185">Reference proteome</keyword>
<dbReference type="InterPro" id="IPR050428">
    <property type="entry name" value="TCS_sensor_his_kinase"/>
</dbReference>
<comment type="subcellular location">
    <subcellularLocation>
        <location evidence="2">Membrane</location>
    </subcellularLocation>
</comment>
<feature type="domain" description="HAMP" evidence="13">
    <location>
        <begin position="206"/>
        <end position="258"/>
    </location>
</feature>
<comment type="catalytic activity">
    <reaction evidence="1">
        <text>ATP + protein L-histidine = ADP + protein N-phospho-L-histidine.</text>
        <dbReference type="EC" id="2.7.13.3"/>
    </reaction>
</comment>
<keyword evidence="4" id="KW-0597">Phosphoprotein</keyword>
<evidence type="ECO:0000256" key="3">
    <source>
        <dbReference type="ARBA" id="ARBA00012438"/>
    </source>
</evidence>
<evidence type="ECO:0000256" key="7">
    <source>
        <dbReference type="ARBA" id="ARBA00022777"/>
    </source>
</evidence>
<dbReference type="InterPro" id="IPR003594">
    <property type="entry name" value="HATPase_dom"/>
</dbReference>
<evidence type="ECO:0000256" key="11">
    <source>
        <dbReference type="SAM" id="Phobius"/>
    </source>
</evidence>
<keyword evidence="10 11" id="KW-0472">Membrane</keyword>
<dbReference type="InterPro" id="IPR036890">
    <property type="entry name" value="HATPase_C_sf"/>
</dbReference>
<evidence type="ECO:0000259" key="12">
    <source>
        <dbReference type="PROSITE" id="PS50109"/>
    </source>
</evidence>
<dbReference type="InterPro" id="IPR036097">
    <property type="entry name" value="HisK_dim/P_sf"/>
</dbReference>
<dbReference type="PROSITE" id="PS50885">
    <property type="entry name" value="HAMP"/>
    <property type="match status" value="1"/>
</dbReference>
<evidence type="ECO:0000256" key="1">
    <source>
        <dbReference type="ARBA" id="ARBA00000085"/>
    </source>
</evidence>
<keyword evidence="6 11" id="KW-0812">Transmembrane</keyword>
<keyword evidence="7" id="KW-0418">Kinase</keyword>
<dbReference type="EC" id="2.7.13.3" evidence="3"/>
<dbReference type="SUPFAM" id="SSF158472">
    <property type="entry name" value="HAMP domain-like"/>
    <property type="match status" value="1"/>
</dbReference>
<protein>
    <recommendedName>
        <fullName evidence="3">histidine kinase</fullName>
        <ecNumber evidence="3">2.7.13.3</ecNumber>
    </recommendedName>
</protein>
<dbReference type="InterPro" id="IPR005467">
    <property type="entry name" value="His_kinase_dom"/>
</dbReference>
<keyword evidence="8 11" id="KW-1133">Transmembrane helix</keyword>
<dbReference type="PROSITE" id="PS50109">
    <property type="entry name" value="HIS_KIN"/>
    <property type="match status" value="1"/>
</dbReference>
<reference evidence="14" key="1">
    <citation type="submission" date="2020-08" db="EMBL/GenBank/DDBJ databases">
        <title>Genome public.</title>
        <authorList>
            <person name="Liu C."/>
            <person name="Sun Q."/>
        </authorList>
    </citation>
    <scope>NUCLEOTIDE SEQUENCE</scope>
    <source>
        <strain evidence="14">NSJ-52</strain>
    </source>
</reference>
<dbReference type="Pfam" id="PF00672">
    <property type="entry name" value="HAMP"/>
    <property type="match status" value="1"/>
</dbReference>
<dbReference type="GO" id="GO:0005886">
    <property type="term" value="C:plasma membrane"/>
    <property type="evidence" value="ECO:0007669"/>
    <property type="project" value="TreeGrafter"/>
</dbReference>